<feature type="non-terminal residue" evidence="1">
    <location>
        <position position="1"/>
    </location>
</feature>
<keyword evidence="2" id="KW-1185">Reference proteome</keyword>
<accession>A0ACA9QAV4</accession>
<dbReference type="Proteomes" id="UP000789702">
    <property type="component" value="Unassembled WGS sequence"/>
</dbReference>
<reference evidence="1" key="1">
    <citation type="submission" date="2021-06" db="EMBL/GenBank/DDBJ databases">
        <authorList>
            <person name="Kallberg Y."/>
            <person name="Tangrot J."/>
            <person name="Rosling A."/>
        </authorList>
    </citation>
    <scope>NUCLEOTIDE SEQUENCE</scope>
    <source>
        <strain evidence="1">IL203A</strain>
    </source>
</reference>
<organism evidence="1 2">
    <name type="scientific">Dentiscutata heterogama</name>
    <dbReference type="NCBI Taxonomy" id="1316150"/>
    <lineage>
        <taxon>Eukaryota</taxon>
        <taxon>Fungi</taxon>
        <taxon>Fungi incertae sedis</taxon>
        <taxon>Mucoromycota</taxon>
        <taxon>Glomeromycotina</taxon>
        <taxon>Glomeromycetes</taxon>
        <taxon>Diversisporales</taxon>
        <taxon>Gigasporaceae</taxon>
        <taxon>Dentiscutata</taxon>
    </lineage>
</organism>
<evidence type="ECO:0000313" key="1">
    <source>
        <dbReference type="EMBL" id="CAG8743534.1"/>
    </source>
</evidence>
<sequence length="65" mass="7022">IQFIALAKIKGFSDRLRKNGTIAKMKQVDADAVEVFLKNSGFEGTIVGKEGKSVLVEVTGNVNIQ</sequence>
<feature type="non-terminal residue" evidence="1">
    <location>
        <position position="65"/>
    </location>
</feature>
<dbReference type="EMBL" id="CAJVPU010042450">
    <property type="protein sequence ID" value="CAG8743534.1"/>
    <property type="molecule type" value="Genomic_DNA"/>
</dbReference>
<comment type="caution">
    <text evidence="1">The sequence shown here is derived from an EMBL/GenBank/DDBJ whole genome shotgun (WGS) entry which is preliminary data.</text>
</comment>
<proteinExistence type="predicted"/>
<protein>
    <submittedName>
        <fullName evidence="1">3516_t:CDS:1</fullName>
    </submittedName>
</protein>
<gene>
    <name evidence="1" type="ORF">DHETER_LOCUS14198</name>
</gene>
<evidence type="ECO:0000313" key="2">
    <source>
        <dbReference type="Proteomes" id="UP000789702"/>
    </source>
</evidence>
<name>A0ACA9QAV4_9GLOM</name>